<dbReference type="EMBL" id="KV419424">
    <property type="protein sequence ID" value="KZS89953.1"/>
    <property type="molecule type" value="Genomic_DNA"/>
</dbReference>
<protein>
    <submittedName>
        <fullName evidence="1">Uncharacterized protein</fullName>
    </submittedName>
</protein>
<name>A0A164QTH8_9AGAM</name>
<keyword evidence="2" id="KW-1185">Reference proteome</keyword>
<proteinExistence type="predicted"/>
<gene>
    <name evidence="1" type="ORF">SISNIDRAFT_468915</name>
</gene>
<evidence type="ECO:0000313" key="2">
    <source>
        <dbReference type="Proteomes" id="UP000076722"/>
    </source>
</evidence>
<accession>A0A164QTH8</accession>
<evidence type="ECO:0000313" key="1">
    <source>
        <dbReference type="EMBL" id="KZS89953.1"/>
    </source>
</evidence>
<dbReference type="AlphaFoldDB" id="A0A164QTH8"/>
<reference evidence="1 2" key="1">
    <citation type="journal article" date="2016" name="Mol. Biol. Evol.">
        <title>Comparative Genomics of Early-Diverging Mushroom-Forming Fungi Provides Insights into the Origins of Lignocellulose Decay Capabilities.</title>
        <authorList>
            <person name="Nagy L.G."/>
            <person name="Riley R."/>
            <person name="Tritt A."/>
            <person name="Adam C."/>
            <person name="Daum C."/>
            <person name="Floudas D."/>
            <person name="Sun H."/>
            <person name="Yadav J.S."/>
            <person name="Pangilinan J."/>
            <person name="Larsson K.H."/>
            <person name="Matsuura K."/>
            <person name="Barry K."/>
            <person name="Labutti K."/>
            <person name="Kuo R."/>
            <person name="Ohm R.A."/>
            <person name="Bhattacharya S.S."/>
            <person name="Shirouzu T."/>
            <person name="Yoshinaga Y."/>
            <person name="Martin F.M."/>
            <person name="Grigoriev I.V."/>
            <person name="Hibbett D.S."/>
        </authorList>
    </citation>
    <scope>NUCLEOTIDE SEQUENCE [LARGE SCALE GENOMIC DNA]</scope>
    <source>
        <strain evidence="1 2">HHB9708</strain>
    </source>
</reference>
<dbReference type="Proteomes" id="UP000076722">
    <property type="component" value="Unassembled WGS sequence"/>
</dbReference>
<sequence>MSQELLIARARAAAISQTISSTAPDGSMLFSPPHAGPSSLEIRATPTPTIRLASSDPMSRKAPTNLPFITLARAFVEAKEGTSSFFRRLTMFTKTELGLPPKDASKARKTAKKRFKLNKLWHARLAPGSSANINLKALTKYNGSIYAREQPQSRSNSFVTKLHPLASGRYATRIEEASEVGFPLPVCFSANLNTKRELLDITTMIQMKVSRGEFLESDYGRPPTRPASEVTSLFEDPDFLRMFEEFLGEPISAIGTPVQPMSFDDTVEFPRESLGAIQRSILSQL</sequence>
<organism evidence="1 2">
    <name type="scientific">Sistotremastrum niveocremeum HHB9708</name>
    <dbReference type="NCBI Taxonomy" id="1314777"/>
    <lineage>
        <taxon>Eukaryota</taxon>
        <taxon>Fungi</taxon>
        <taxon>Dikarya</taxon>
        <taxon>Basidiomycota</taxon>
        <taxon>Agaricomycotina</taxon>
        <taxon>Agaricomycetes</taxon>
        <taxon>Sistotremastrales</taxon>
        <taxon>Sistotremastraceae</taxon>
        <taxon>Sertulicium</taxon>
        <taxon>Sertulicium niveocremeum</taxon>
    </lineage>
</organism>